<evidence type="ECO:0000259" key="4">
    <source>
        <dbReference type="PROSITE" id="PS50075"/>
    </source>
</evidence>
<evidence type="ECO:0000256" key="2">
    <source>
        <dbReference type="ARBA" id="ARBA00022553"/>
    </source>
</evidence>
<name>A0A0E3JRN6_9BACT</name>
<dbReference type="InterPro" id="IPR036736">
    <property type="entry name" value="ACP-like_sf"/>
</dbReference>
<dbReference type="InterPro" id="IPR020806">
    <property type="entry name" value="PKS_PP-bd"/>
</dbReference>
<feature type="domain" description="Carrier" evidence="4">
    <location>
        <begin position="22"/>
        <end position="97"/>
    </location>
</feature>
<evidence type="ECO:0000256" key="3">
    <source>
        <dbReference type="SAM" id="MobiDB-lite"/>
    </source>
</evidence>
<keyword evidence="2" id="KW-0597">Phosphoprotein</keyword>
<dbReference type="SMART" id="SM00823">
    <property type="entry name" value="PKS_PP"/>
    <property type="match status" value="1"/>
</dbReference>
<proteinExistence type="predicted"/>
<dbReference type="SUPFAM" id="SSF47336">
    <property type="entry name" value="ACP-like"/>
    <property type="match status" value="1"/>
</dbReference>
<dbReference type="AlphaFoldDB" id="A0A0E3JRN6"/>
<evidence type="ECO:0000256" key="1">
    <source>
        <dbReference type="ARBA" id="ARBA00022450"/>
    </source>
</evidence>
<dbReference type="GO" id="GO:0031177">
    <property type="term" value="F:phosphopantetheine binding"/>
    <property type="evidence" value="ECO:0007669"/>
    <property type="project" value="InterPro"/>
</dbReference>
<reference evidence="5" key="1">
    <citation type="journal article" date="2015" name="Proc. Natl. Acad. Sci. U.S.A.">
        <title>Multiplexed metagenome mining using short DNA sequence tags facilitates targeted discovery of epoxyketone proteasome inhibitors.</title>
        <authorList>
            <person name="Owen J.G."/>
            <person name="Charlop-Powers Z."/>
            <person name="Smith A.G."/>
            <person name="Ternei M.A."/>
            <person name="Calle P.Y."/>
            <person name="Reddy B.V."/>
            <person name="Montiel D."/>
            <person name="Brady S.F."/>
        </authorList>
    </citation>
    <scope>NUCLEOTIDE SEQUENCE</scope>
</reference>
<feature type="region of interest" description="Disordered" evidence="3">
    <location>
        <begin position="1"/>
        <end position="20"/>
    </location>
</feature>
<keyword evidence="1" id="KW-0596">Phosphopantetheine</keyword>
<evidence type="ECO:0000313" key="5">
    <source>
        <dbReference type="EMBL" id="AKA59485.1"/>
    </source>
</evidence>
<dbReference type="Gene3D" id="1.10.1200.10">
    <property type="entry name" value="ACP-like"/>
    <property type="match status" value="1"/>
</dbReference>
<dbReference type="EMBL" id="KP830096">
    <property type="protein sequence ID" value="AKA59485.1"/>
    <property type="molecule type" value="Genomic_DNA"/>
</dbReference>
<feature type="compositionally biased region" description="Polar residues" evidence="3">
    <location>
        <begin position="1"/>
        <end position="12"/>
    </location>
</feature>
<protein>
    <submittedName>
        <fullName evidence="5">Peptide carrier protein</fullName>
    </submittedName>
</protein>
<dbReference type="Pfam" id="PF00550">
    <property type="entry name" value="PP-binding"/>
    <property type="match status" value="1"/>
</dbReference>
<accession>A0A0E3JRN6</accession>
<dbReference type="InterPro" id="IPR009081">
    <property type="entry name" value="PP-bd_ACP"/>
</dbReference>
<organism evidence="5">
    <name type="scientific">uncultured bacterium AZ_379</name>
    <dbReference type="NCBI Taxonomy" id="1630015"/>
    <lineage>
        <taxon>Bacteria</taxon>
        <taxon>environmental samples</taxon>
    </lineage>
</organism>
<dbReference type="PROSITE" id="PS50075">
    <property type="entry name" value="CARRIER"/>
    <property type="match status" value="1"/>
</dbReference>
<dbReference type="SMART" id="SM01294">
    <property type="entry name" value="PKS_PP_betabranch"/>
    <property type="match status" value="1"/>
</dbReference>
<sequence length="100" mass="10937">MSTRSTGTSAADSSAPEDQVTVDVEGEIRLFLIQTLTELFESTVDADSDFFELGGDSFTAMRLISRIQASLGLELPVTTIFDKPRVAEFASYLYGMLSEE</sequence>